<dbReference type="OrthoDB" id="9815130at2"/>
<dbReference type="EMBL" id="SPQC01000010">
    <property type="protein sequence ID" value="TFU23112.1"/>
    <property type="molecule type" value="Genomic_DNA"/>
</dbReference>
<dbReference type="PANTHER" id="PTHR10890">
    <property type="entry name" value="CYSTEINYL-TRNA SYNTHETASE"/>
    <property type="match status" value="1"/>
</dbReference>
<dbReference type="Proteomes" id="UP000297951">
    <property type="component" value="Unassembled WGS sequence"/>
</dbReference>
<dbReference type="GO" id="GO:0035446">
    <property type="term" value="F:cysteine-glucosaminylinositol ligase activity"/>
    <property type="evidence" value="ECO:0007669"/>
    <property type="project" value="UniProtKB-UniRule"/>
</dbReference>
<dbReference type="InterPro" id="IPR024909">
    <property type="entry name" value="Cys-tRNA/MSH_ligase"/>
</dbReference>
<reference evidence="12 13" key="1">
    <citation type="submission" date="2019-03" db="EMBL/GenBank/DDBJ databases">
        <title>Diversity of the mouse oral microbiome.</title>
        <authorList>
            <person name="Joseph S."/>
            <person name="Aduse-Opoku J."/>
            <person name="Curtis M."/>
            <person name="Wade W."/>
            <person name="Hashim A."/>
        </authorList>
    </citation>
    <scope>NUCLEOTIDE SEQUENCE [LARGE SCALE GENOMIC DNA]</scope>
    <source>
        <strain evidence="13">irhom_31</strain>
    </source>
</reference>
<evidence type="ECO:0000256" key="5">
    <source>
        <dbReference type="ARBA" id="ARBA00022723"/>
    </source>
</evidence>
<evidence type="ECO:0000256" key="4">
    <source>
        <dbReference type="ARBA" id="ARBA00022598"/>
    </source>
</evidence>
<evidence type="ECO:0000313" key="12">
    <source>
        <dbReference type="EMBL" id="TFU23112.1"/>
    </source>
</evidence>
<dbReference type="GO" id="GO:0004817">
    <property type="term" value="F:cysteine-tRNA ligase activity"/>
    <property type="evidence" value="ECO:0007669"/>
    <property type="project" value="TreeGrafter"/>
</dbReference>
<organism evidence="12 13">
    <name type="scientific">Rothia nasimurium</name>
    <dbReference type="NCBI Taxonomy" id="85336"/>
    <lineage>
        <taxon>Bacteria</taxon>
        <taxon>Bacillati</taxon>
        <taxon>Actinomycetota</taxon>
        <taxon>Actinomycetes</taxon>
        <taxon>Micrococcales</taxon>
        <taxon>Micrococcaceae</taxon>
        <taxon>Rothia</taxon>
    </lineage>
</organism>
<comment type="function">
    <text evidence="1 10">Catalyzes the ATP-dependent condensation of GlcN-Ins and L-cysteine to form L-Cys-GlcN-Ins.</text>
</comment>
<gene>
    <name evidence="10" type="primary">mshC</name>
    <name evidence="12" type="ORF">E4U03_03900</name>
</gene>
<comment type="cofactor">
    <cofactor evidence="10">
        <name>Zn(2+)</name>
        <dbReference type="ChEBI" id="CHEBI:29105"/>
    </cofactor>
    <text evidence="10">Binds 1 zinc ion per subunit.</text>
</comment>
<dbReference type="PANTHER" id="PTHR10890:SF3">
    <property type="entry name" value="CYSTEINE--TRNA LIGASE, CYTOPLASMIC"/>
    <property type="match status" value="1"/>
</dbReference>
<dbReference type="GO" id="GO:0010125">
    <property type="term" value="P:mycothiol biosynthetic process"/>
    <property type="evidence" value="ECO:0007669"/>
    <property type="project" value="UniProtKB-UniRule"/>
</dbReference>
<evidence type="ECO:0000256" key="3">
    <source>
        <dbReference type="ARBA" id="ARBA00011245"/>
    </source>
</evidence>
<dbReference type="InterPro" id="IPR032678">
    <property type="entry name" value="tRNA-synt_1_cat_dom"/>
</dbReference>
<comment type="catalytic activity">
    <reaction evidence="9 10">
        <text>1D-myo-inositol 2-amino-2-deoxy-alpha-D-glucopyranoside + L-cysteine + ATP = 1D-myo-inositol 2-(L-cysteinylamino)-2-deoxy-alpha-D-glucopyranoside + AMP + diphosphate + H(+)</text>
        <dbReference type="Rhea" id="RHEA:26176"/>
        <dbReference type="ChEBI" id="CHEBI:15378"/>
        <dbReference type="ChEBI" id="CHEBI:30616"/>
        <dbReference type="ChEBI" id="CHEBI:33019"/>
        <dbReference type="ChEBI" id="CHEBI:35235"/>
        <dbReference type="ChEBI" id="CHEBI:58886"/>
        <dbReference type="ChEBI" id="CHEBI:58887"/>
        <dbReference type="ChEBI" id="CHEBI:456215"/>
        <dbReference type="EC" id="6.3.1.13"/>
    </reaction>
</comment>
<feature type="short sequence motif" description="'ERGGDP' region" evidence="10">
    <location>
        <begin position="205"/>
        <end position="210"/>
    </location>
</feature>
<dbReference type="NCBIfam" id="TIGR03447">
    <property type="entry name" value="mycothiol_MshC"/>
    <property type="match status" value="1"/>
</dbReference>
<feature type="binding site" evidence="10">
    <location>
        <begin position="43"/>
        <end position="46"/>
    </location>
    <ligand>
        <name>L-cysteinyl-5'-AMP</name>
        <dbReference type="ChEBI" id="CHEBI:144924"/>
    </ligand>
</feature>
<keyword evidence="5 10" id="KW-0479">Metal-binding</keyword>
<dbReference type="InterPro" id="IPR014729">
    <property type="entry name" value="Rossmann-like_a/b/a_fold"/>
</dbReference>
<dbReference type="STRING" id="85336.A7979_00115"/>
<comment type="subunit">
    <text evidence="3 10">Monomer.</text>
</comment>
<dbReference type="Gene3D" id="1.20.120.640">
    <property type="entry name" value="Anticodon-binding domain of a subclass of class I aminoacyl-tRNA synthetases"/>
    <property type="match status" value="1"/>
</dbReference>
<evidence type="ECO:0000256" key="10">
    <source>
        <dbReference type="HAMAP-Rule" id="MF_01697"/>
    </source>
</evidence>
<accession>A0A4Y9F7B1</accession>
<feature type="binding site" evidence="10">
    <location>
        <position position="301"/>
    </location>
    <ligand>
        <name>L-cysteinyl-5'-AMP</name>
        <dbReference type="ChEBI" id="CHEBI:144924"/>
    </ligand>
</feature>
<keyword evidence="7 10" id="KW-0862">Zinc</keyword>
<feature type="short sequence motif" description="'HIGH' region" evidence="10">
    <location>
        <begin position="45"/>
        <end position="55"/>
    </location>
</feature>
<comment type="similarity">
    <text evidence="2 10">Belongs to the class-I aminoacyl-tRNA synthetase family. MshC subfamily.</text>
</comment>
<feature type="binding site" evidence="10">
    <location>
        <position position="250"/>
    </location>
    <ligand>
        <name>Zn(2+)</name>
        <dbReference type="ChEBI" id="CHEBI:29105"/>
    </ligand>
</feature>
<keyword evidence="4 10" id="KW-0436">Ligase</keyword>
<sequence>MRAWDQPTIPSLPGQAPLPTVFDTAAGGRQTLERESRAGLYVCGITPYDATHLGHASTYVAFDVLNRAWRDAGVEVTFVQNVTDVDDPLLERAEATGVDWRQLAEEQTELFRTDMVALNVIAPDHYVSVVDSVPSVAAAVQKLLHEGVAYRVPGFTDEQGVTQPDGDIYFDIEAAQKLGEGREGGWSLGQVAHYSLEEMLTIFGERGGDPERPGKRNALDPLLWRVERAGEPAWEAGELGRGRPGWHIECSVISSGFLGAPFSVQGGGSDLIFPHHDLGSSHSFALNGEPMARHYMHTGMVGLDGEKMSKSLGNLVLVSKLRAAGVEAAVIRLAIMDNHYRTDWFWQEDLLTKAQGRLDLYRSAAAAAEGQADEAALSLFETVRQHLADDLNTPAALVALDQWALSTLENGGAGGQLVADLLMARLGVDLVPAA</sequence>
<evidence type="ECO:0000256" key="1">
    <source>
        <dbReference type="ARBA" id="ARBA00003679"/>
    </source>
</evidence>
<dbReference type="GO" id="GO:0006423">
    <property type="term" value="P:cysteinyl-tRNA aminoacylation"/>
    <property type="evidence" value="ECO:0007669"/>
    <property type="project" value="TreeGrafter"/>
</dbReference>
<proteinExistence type="inferred from homology"/>
<dbReference type="Pfam" id="PF01406">
    <property type="entry name" value="tRNA-synt_1e"/>
    <property type="match status" value="1"/>
</dbReference>
<dbReference type="GO" id="GO:0005829">
    <property type="term" value="C:cytosol"/>
    <property type="evidence" value="ECO:0007669"/>
    <property type="project" value="TreeGrafter"/>
</dbReference>
<dbReference type="SUPFAM" id="SSF52374">
    <property type="entry name" value="Nucleotidylyl transferase"/>
    <property type="match status" value="1"/>
</dbReference>
<dbReference type="GO" id="GO:0008270">
    <property type="term" value="F:zinc ion binding"/>
    <property type="evidence" value="ECO:0007669"/>
    <property type="project" value="UniProtKB-UniRule"/>
</dbReference>
<dbReference type="GO" id="GO:0005524">
    <property type="term" value="F:ATP binding"/>
    <property type="evidence" value="ECO:0007669"/>
    <property type="project" value="UniProtKB-KW"/>
</dbReference>
<feature type="binding site" evidence="10">
    <location>
        <position position="246"/>
    </location>
    <ligand>
        <name>L-cysteinyl-5'-AMP</name>
        <dbReference type="ChEBI" id="CHEBI:144924"/>
    </ligand>
</feature>
<evidence type="ECO:0000256" key="9">
    <source>
        <dbReference type="ARBA" id="ARBA00048350"/>
    </source>
</evidence>
<feature type="binding site" evidence="10">
    <location>
        <position position="275"/>
    </location>
    <ligand>
        <name>Zn(2+)</name>
        <dbReference type="ChEBI" id="CHEBI:29105"/>
    </ligand>
</feature>
<dbReference type="InterPro" id="IPR017812">
    <property type="entry name" value="Mycothiol_ligase_MshC"/>
</dbReference>
<comment type="caution">
    <text evidence="12">The sequence shown here is derived from an EMBL/GenBank/DDBJ whole genome shotgun (WGS) entry which is preliminary data.</text>
</comment>
<feature type="binding site" evidence="10">
    <location>
        <position position="43"/>
    </location>
    <ligand>
        <name>Zn(2+)</name>
        <dbReference type="ChEBI" id="CHEBI:29105"/>
    </ligand>
</feature>
<protein>
    <recommendedName>
        <fullName evidence="10">L-cysteine:1D-myo-inositol 2-amino-2-deoxy-alpha-D-glucopyranoside ligase</fullName>
        <shortName evidence="10">L-Cys:GlcN-Ins ligase</shortName>
        <ecNumber evidence="10">6.3.1.13</ecNumber>
    </recommendedName>
    <alternativeName>
        <fullName evidence="10">Mycothiol ligase</fullName>
        <shortName evidence="10">MSH ligase</shortName>
    </alternativeName>
</protein>
<feature type="domain" description="tRNA synthetases class I catalytic" evidence="11">
    <location>
        <begin position="35"/>
        <end position="355"/>
    </location>
</feature>
<feature type="binding site" evidence="10">
    <location>
        <position position="58"/>
    </location>
    <ligand>
        <name>L-cysteinyl-5'-AMP</name>
        <dbReference type="ChEBI" id="CHEBI:144924"/>
    </ligand>
</feature>
<feature type="binding site" evidence="10">
    <location>
        <begin position="81"/>
        <end position="83"/>
    </location>
    <ligand>
        <name>L-cysteinyl-5'-AMP</name>
        <dbReference type="ChEBI" id="CHEBI:144924"/>
    </ligand>
</feature>
<keyword evidence="8 10" id="KW-0067">ATP-binding</keyword>
<feature type="short sequence motif" description="'KMSKS' region" evidence="10">
    <location>
        <begin position="307"/>
        <end position="311"/>
    </location>
</feature>
<evidence type="ECO:0000259" key="11">
    <source>
        <dbReference type="Pfam" id="PF01406"/>
    </source>
</evidence>
<evidence type="ECO:0000256" key="7">
    <source>
        <dbReference type="ARBA" id="ARBA00022833"/>
    </source>
</evidence>
<dbReference type="EC" id="6.3.1.13" evidence="10"/>
<evidence type="ECO:0000256" key="2">
    <source>
        <dbReference type="ARBA" id="ARBA00007723"/>
    </source>
</evidence>
<name>A0A4Y9F7B1_9MICC</name>
<dbReference type="PRINTS" id="PR00983">
    <property type="entry name" value="TRNASYNTHCYS"/>
</dbReference>
<dbReference type="Gene3D" id="3.40.50.620">
    <property type="entry name" value="HUPs"/>
    <property type="match status" value="1"/>
</dbReference>
<dbReference type="RefSeq" id="WP_135011687.1">
    <property type="nucleotide sequence ID" value="NZ_JADGLK010000010.1"/>
</dbReference>
<keyword evidence="6 10" id="KW-0547">Nucleotide-binding</keyword>
<dbReference type="AlphaFoldDB" id="A0A4Y9F7B1"/>
<dbReference type="HAMAP" id="MF_01697">
    <property type="entry name" value="MshC"/>
    <property type="match status" value="1"/>
</dbReference>
<evidence type="ECO:0000256" key="8">
    <source>
        <dbReference type="ARBA" id="ARBA00022840"/>
    </source>
</evidence>
<feature type="binding site" evidence="10">
    <location>
        <begin position="268"/>
        <end position="270"/>
    </location>
    <ligand>
        <name>L-cysteinyl-5'-AMP</name>
        <dbReference type="ChEBI" id="CHEBI:144924"/>
    </ligand>
</feature>
<evidence type="ECO:0000313" key="13">
    <source>
        <dbReference type="Proteomes" id="UP000297951"/>
    </source>
</evidence>
<evidence type="ECO:0000256" key="6">
    <source>
        <dbReference type="ARBA" id="ARBA00022741"/>
    </source>
</evidence>